<evidence type="ECO:0000256" key="1">
    <source>
        <dbReference type="ARBA" id="ARBA00004651"/>
    </source>
</evidence>
<dbReference type="GO" id="GO:0005886">
    <property type="term" value="C:plasma membrane"/>
    <property type="evidence" value="ECO:0007669"/>
    <property type="project" value="UniProtKB-SubCell"/>
</dbReference>
<feature type="transmembrane region" description="Helical" evidence="7">
    <location>
        <begin position="283"/>
        <end position="304"/>
    </location>
</feature>
<name>A0A094PUC0_9ZZZZ</name>
<feature type="transmembrane region" description="Helical" evidence="7">
    <location>
        <begin position="221"/>
        <end position="246"/>
    </location>
</feature>
<feature type="transmembrane region" description="Helical" evidence="7">
    <location>
        <begin position="76"/>
        <end position="93"/>
    </location>
</feature>
<organism evidence="8">
    <name type="scientific">freshwater metagenome</name>
    <dbReference type="NCBI Taxonomy" id="449393"/>
    <lineage>
        <taxon>unclassified sequences</taxon>
        <taxon>metagenomes</taxon>
        <taxon>ecological metagenomes</taxon>
    </lineage>
</organism>
<evidence type="ECO:0000256" key="6">
    <source>
        <dbReference type="ARBA" id="ARBA00023136"/>
    </source>
</evidence>
<protein>
    <recommendedName>
        <fullName evidence="9">Major facilitator superfamily (MFS) profile domain-containing protein</fullName>
    </recommendedName>
</protein>
<keyword evidence="5 7" id="KW-1133">Transmembrane helix</keyword>
<feature type="transmembrane region" description="Helical" evidence="7">
    <location>
        <begin position="42"/>
        <end position="64"/>
    </location>
</feature>
<sequence>MWKMLKTNADMRRVFLAQVISYLGDWFSFVAIIGLIDDLTGSQFLVSLVVVAFSLPSFLASPIAGSMADRFDRRRILLFVSTMQAVAALGLLLVEKNSIWIAFVAQSSVSALAAVVGPATEAAIPNIARDENELALANSLLGSTWGVMLAAGAAIGGVFASVFGRDAAFIANAVSFAFSAVLFSRIKTPMQQVRNSTSMRGRIRPLSDMREAITHSRQDPVLMALIFSKTTFAIGAGVVSQLAVLASDVFRGGDTERGLLIGIRGIGVGLGPLIAMRYTRGQLGRVLTICGYASLAFSGFYIVGAWMPTLWLTAIFVMLAHLGGGAQWTLSSYGLQLRSPDHIRGRILAGDFALVTLMLSLTSALAGVVSEYFGVRQAISGFSCAAAVASLVYIRATKRLRTQLLLQLDVAL</sequence>
<feature type="transmembrane region" description="Helical" evidence="7">
    <location>
        <begin position="375"/>
        <end position="394"/>
    </location>
</feature>
<feature type="transmembrane region" description="Helical" evidence="7">
    <location>
        <begin position="140"/>
        <end position="163"/>
    </location>
</feature>
<dbReference type="InterPro" id="IPR010290">
    <property type="entry name" value="TM_effector"/>
</dbReference>
<dbReference type="PRINTS" id="PR01988">
    <property type="entry name" value="EXPORTERBACE"/>
</dbReference>
<keyword evidence="3" id="KW-1003">Cell membrane</keyword>
<dbReference type="InterPro" id="IPR036259">
    <property type="entry name" value="MFS_trans_sf"/>
</dbReference>
<accession>A0A094PUC0</accession>
<proteinExistence type="predicted"/>
<feature type="transmembrane region" description="Helical" evidence="7">
    <location>
        <begin position="258"/>
        <end position="276"/>
    </location>
</feature>
<dbReference type="InterPro" id="IPR022324">
    <property type="entry name" value="Bacilysin_exporter_BacE_put"/>
</dbReference>
<feature type="transmembrane region" description="Helical" evidence="7">
    <location>
        <begin position="14"/>
        <end position="36"/>
    </location>
</feature>
<evidence type="ECO:0000256" key="4">
    <source>
        <dbReference type="ARBA" id="ARBA00022692"/>
    </source>
</evidence>
<gene>
    <name evidence="8" type="ORF">GM51_16510</name>
</gene>
<dbReference type="SUPFAM" id="SSF103473">
    <property type="entry name" value="MFS general substrate transporter"/>
    <property type="match status" value="1"/>
</dbReference>
<comment type="caution">
    <text evidence="8">The sequence shown here is derived from an EMBL/GenBank/DDBJ whole genome shotgun (WGS) entry which is preliminary data.</text>
</comment>
<evidence type="ECO:0000256" key="2">
    <source>
        <dbReference type="ARBA" id="ARBA00022448"/>
    </source>
</evidence>
<evidence type="ECO:0000256" key="5">
    <source>
        <dbReference type="ARBA" id="ARBA00022989"/>
    </source>
</evidence>
<dbReference type="CDD" id="cd06173">
    <property type="entry name" value="MFS_MefA_like"/>
    <property type="match status" value="1"/>
</dbReference>
<dbReference type="Gene3D" id="1.20.1250.20">
    <property type="entry name" value="MFS general substrate transporter like domains"/>
    <property type="match status" value="1"/>
</dbReference>
<dbReference type="PANTHER" id="PTHR43266:SF2">
    <property type="entry name" value="MAJOR FACILITATOR SUPERFAMILY (MFS) PROFILE DOMAIN-CONTAINING PROTEIN"/>
    <property type="match status" value="1"/>
</dbReference>
<dbReference type="AlphaFoldDB" id="A0A094PUC0"/>
<dbReference type="EMBL" id="JNSL01000137">
    <property type="protein sequence ID" value="KGA14747.1"/>
    <property type="molecule type" value="Genomic_DNA"/>
</dbReference>
<feature type="transmembrane region" description="Helical" evidence="7">
    <location>
        <begin position="99"/>
        <end position="119"/>
    </location>
</feature>
<dbReference type="PANTHER" id="PTHR43266">
    <property type="entry name" value="MACROLIDE-EFFLUX PROTEIN"/>
    <property type="match status" value="1"/>
</dbReference>
<reference evidence="8" key="1">
    <citation type="submission" date="2014-06" db="EMBL/GenBank/DDBJ databases">
        <title>Key roles for freshwater Actinobacteria revealed by deep metagenomic sequencing.</title>
        <authorList>
            <person name="Ghai R."/>
            <person name="Mizuno C.M."/>
            <person name="Picazo A."/>
            <person name="Camacho A."/>
            <person name="Rodriguez-Valera F."/>
        </authorList>
    </citation>
    <scope>NUCLEOTIDE SEQUENCE</scope>
</reference>
<comment type="subcellular location">
    <subcellularLocation>
        <location evidence="1">Cell membrane</location>
        <topology evidence="1">Multi-pass membrane protein</topology>
    </subcellularLocation>
</comment>
<feature type="transmembrane region" description="Helical" evidence="7">
    <location>
        <begin position="169"/>
        <end position="186"/>
    </location>
</feature>
<evidence type="ECO:0000313" key="8">
    <source>
        <dbReference type="EMBL" id="KGA14747.1"/>
    </source>
</evidence>
<dbReference type="Pfam" id="PF05977">
    <property type="entry name" value="MFS_3"/>
    <property type="match status" value="1"/>
</dbReference>
<feature type="transmembrane region" description="Helical" evidence="7">
    <location>
        <begin position="347"/>
        <end position="369"/>
    </location>
</feature>
<keyword evidence="6 7" id="KW-0472">Membrane</keyword>
<keyword evidence="4 7" id="KW-0812">Transmembrane</keyword>
<evidence type="ECO:0008006" key="9">
    <source>
        <dbReference type="Google" id="ProtNLM"/>
    </source>
</evidence>
<evidence type="ECO:0000256" key="3">
    <source>
        <dbReference type="ARBA" id="ARBA00022475"/>
    </source>
</evidence>
<feature type="transmembrane region" description="Helical" evidence="7">
    <location>
        <begin position="310"/>
        <end position="335"/>
    </location>
</feature>
<keyword evidence="2" id="KW-0813">Transport</keyword>
<evidence type="ECO:0000256" key="7">
    <source>
        <dbReference type="SAM" id="Phobius"/>
    </source>
</evidence>